<accession>A0A842HB89</accession>
<evidence type="ECO:0000313" key="2">
    <source>
        <dbReference type="EMBL" id="MBC2593733.1"/>
    </source>
</evidence>
<reference evidence="2 3" key="1">
    <citation type="submission" date="2020-07" db="EMBL/GenBank/DDBJ databases">
        <authorList>
            <person name="Feng X."/>
        </authorList>
    </citation>
    <scope>NUCLEOTIDE SEQUENCE [LARGE SCALE GENOMIC DNA]</scope>
    <source>
        <strain evidence="2 3">JCM31066</strain>
    </source>
</reference>
<keyword evidence="1" id="KW-0732">Signal</keyword>
<proteinExistence type="predicted"/>
<evidence type="ECO:0000313" key="3">
    <source>
        <dbReference type="Proteomes" id="UP000546464"/>
    </source>
</evidence>
<dbReference type="RefSeq" id="WP_185674733.1">
    <property type="nucleotide sequence ID" value="NZ_JACHVB010000014.1"/>
</dbReference>
<organism evidence="2 3">
    <name type="scientific">Ruficoccus amylovorans</name>
    <dbReference type="NCBI Taxonomy" id="1804625"/>
    <lineage>
        <taxon>Bacteria</taxon>
        <taxon>Pseudomonadati</taxon>
        <taxon>Verrucomicrobiota</taxon>
        <taxon>Opitutia</taxon>
        <taxon>Puniceicoccales</taxon>
        <taxon>Cerasicoccaceae</taxon>
        <taxon>Ruficoccus</taxon>
    </lineage>
</organism>
<dbReference type="EMBL" id="JACHVB010000014">
    <property type="protein sequence ID" value="MBC2593733.1"/>
    <property type="molecule type" value="Genomic_DNA"/>
</dbReference>
<dbReference type="AlphaFoldDB" id="A0A842HB89"/>
<dbReference type="Proteomes" id="UP000546464">
    <property type="component" value="Unassembled WGS sequence"/>
</dbReference>
<gene>
    <name evidence="2" type="ORF">H5P28_05600</name>
</gene>
<evidence type="ECO:0000256" key="1">
    <source>
        <dbReference type="SAM" id="SignalP"/>
    </source>
</evidence>
<sequence>MNAINQVLFLSLAVAATGVYAQTEVFEGIDREAETQAREAAVVGSGETPQLHAFANIGYESMYVTSGMQGAYASLQPNIEFEYYGFYAGIWANLPLDSNPGGNYATDPFSDEYDIYAGYGMGFLDDLLTASLGATYYYYPDDAADPGHTWELNFAVEADVLLSPGFEVNYDLNLNQLELVVVSSYDYDLSTYTVDGLGLAAGAAFGYLQNQTDQFSYFYVELAVDLTYVYNDNFSLYAGPRFSTNDAGDHNIGERETNFWWGVGATFQF</sequence>
<keyword evidence="3" id="KW-1185">Reference proteome</keyword>
<feature type="chain" id="PRO_5032928736" evidence="1">
    <location>
        <begin position="22"/>
        <end position="269"/>
    </location>
</feature>
<name>A0A842HB89_9BACT</name>
<comment type="caution">
    <text evidence="2">The sequence shown here is derived from an EMBL/GenBank/DDBJ whole genome shotgun (WGS) entry which is preliminary data.</text>
</comment>
<protein>
    <submittedName>
        <fullName evidence="2">Uncharacterized protein</fullName>
    </submittedName>
</protein>
<feature type="signal peptide" evidence="1">
    <location>
        <begin position="1"/>
        <end position="21"/>
    </location>
</feature>